<dbReference type="KEGG" id="sale:EPH95_06950"/>
<dbReference type="Proteomes" id="UP000319756">
    <property type="component" value="Chromosome"/>
</dbReference>
<accession>A0A514LGJ0</accession>
<dbReference type="InterPro" id="IPR007400">
    <property type="entry name" value="PrpF-like"/>
</dbReference>
<dbReference type="GO" id="GO:0016853">
    <property type="term" value="F:isomerase activity"/>
    <property type="evidence" value="ECO:0007669"/>
    <property type="project" value="UniProtKB-KW"/>
</dbReference>
<organism evidence="3 4">
    <name type="scientific">Salicibibacter halophilus</name>
    <dbReference type="NCBI Taxonomy" id="2502791"/>
    <lineage>
        <taxon>Bacteria</taxon>
        <taxon>Bacillati</taxon>
        <taxon>Bacillota</taxon>
        <taxon>Bacilli</taxon>
        <taxon>Bacillales</taxon>
        <taxon>Bacillaceae</taxon>
        <taxon>Salicibibacter</taxon>
    </lineage>
</organism>
<dbReference type="EMBL" id="CP035485">
    <property type="protein sequence ID" value="QDI90949.1"/>
    <property type="molecule type" value="Genomic_DNA"/>
</dbReference>
<dbReference type="RefSeq" id="WP_142088543.1">
    <property type="nucleotide sequence ID" value="NZ_CP035485.1"/>
</dbReference>
<dbReference type="SUPFAM" id="SSF54506">
    <property type="entry name" value="Diaminopimelate epimerase-like"/>
    <property type="match status" value="2"/>
</dbReference>
<dbReference type="PANTHER" id="PTHR43709:SF2">
    <property type="entry name" value="DUF453 DOMAIN PROTEIN (AFU_ORTHOLOGUE AFUA_6G00360)"/>
    <property type="match status" value="1"/>
</dbReference>
<sequence length="370" mass="39148">MVQYAIPCSVYRGGTSRGLFFHEKDLPVNQQEKHRVFLEAIDAYNPSQIDGMGSGTSHTSKVVVIAPSYQEGADVDYTFYQIGIGQEIVDDKGTCGNLMAAVGAFAINEQLVDSSGNEGVTVRAFNTNIAKMISIQMPVENGAAKVQGTYQMPGTVRTGAKYSVHILAPGGGKTGATLPLGRVCKENGRDYSFVDLVNPFVHLEASAFHLDGTESNDEISGNGDLLAALETVRTEAAVASGMEETVEHARKAPAVPKVTLVAPPQSYVSASGVTINEKEIDITAKMISVGKVHRTFAGSGLYNLAASTLLSGTIPNRLANAKQSGVVRIGHPDGIAEVMVTLSDEGDDIASVGLDRTARLIMKGEVYVRA</sequence>
<name>A0A514LGJ0_9BACI</name>
<dbReference type="Gene3D" id="3.10.310.10">
    <property type="entry name" value="Diaminopimelate Epimerase, Chain A, domain 1"/>
    <property type="match status" value="2"/>
</dbReference>
<evidence type="ECO:0000313" key="3">
    <source>
        <dbReference type="EMBL" id="QDI90949.1"/>
    </source>
</evidence>
<evidence type="ECO:0000256" key="2">
    <source>
        <dbReference type="ARBA" id="ARBA00023235"/>
    </source>
</evidence>
<evidence type="ECO:0000256" key="1">
    <source>
        <dbReference type="ARBA" id="ARBA00007673"/>
    </source>
</evidence>
<dbReference type="Pfam" id="PF04303">
    <property type="entry name" value="PrpF"/>
    <property type="match status" value="1"/>
</dbReference>
<reference evidence="4" key="1">
    <citation type="submission" date="2019-01" db="EMBL/GenBank/DDBJ databases">
        <title>Genomic analysis of Salicibibacter sp. NKC3-5.</title>
        <authorList>
            <person name="Oh Y.J."/>
        </authorList>
    </citation>
    <scope>NUCLEOTIDE SEQUENCE [LARGE SCALE GENOMIC DNA]</scope>
    <source>
        <strain evidence="4">NKC3-5</strain>
    </source>
</reference>
<keyword evidence="4" id="KW-1185">Reference proteome</keyword>
<protein>
    <submittedName>
        <fullName evidence="3">PrpF protein</fullName>
    </submittedName>
</protein>
<dbReference type="AlphaFoldDB" id="A0A514LGJ0"/>
<dbReference type="OrthoDB" id="9779763at2"/>
<keyword evidence="2" id="KW-0413">Isomerase</keyword>
<comment type="similarity">
    <text evidence="1">Belongs to the PrpF family.</text>
</comment>
<gene>
    <name evidence="3" type="ORF">EPH95_06950</name>
</gene>
<dbReference type="PANTHER" id="PTHR43709">
    <property type="entry name" value="ACONITATE ISOMERASE-RELATED"/>
    <property type="match status" value="1"/>
</dbReference>
<proteinExistence type="inferred from homology"/>
<evidence type="ECO:0000313" key="4">
    <source>
        <dbReference type="Proteomes" id="UP000319756"/>
    </source>
</evidence>